<feature type="chain" id="PRO_5012646101" evidence="3">
    <location>
        <begin position="28"/>
        <end position="470"/>
    </location>
</feature>
<dbReference type="InterPro" id="IPR057309">
    <property type="entry name" value="PcsB_CC"/>
</dbReference>
<proteinExistence type="predicted"/>
<dbReference type="InterPro" id="IPR050570">
    <property type="entry name" value="Cell_wall_metabolism_enzyme"/>
</dbReference>
<evidence type="ECO:0000313" key="7">
    <source>
        <dbReference type="Proteomes" id="UP000204391"/>
    </source>
</evidence>
<accession>A0A221MAT0</accession>
<feature type="region of interest" description="Disordered" evidence="2">
    <location>
        <begin position="283"/>
        <end position="331"/>
    </location>
</feature>
<sequence length="470" mass="52431">MNKIISFVLIAVLITTSTLLSIQSVSASTIEDAKKKMDEIESKKEQVNEKQKDVSHKKEETKEDINTNLTKQEKVTNEIEKINDKLAKTKSSIQEKEQEITDTNKEIEQLKIDIKELKESIKKREKLLKKRLRTIQQNGGDMRYIEVILGSQNFGDFVSRSSAVNTIMDQDKNIMETHMAEKREVEAKKKEVVSKKEALKDQKQELVSLKNQLDDQIAKKEELMAQLEAEHVNLENHKETLESKELDLHDQEAELQQSMKAAEDEIARLQQIALEKARKAKAAREQAAKERAAEQAAKEKAAEQEAVERDTKESEPVQKESSNLQQLAEEPAPSNANFIWPAAGSRVSNYGMRAHPILPISRLHAGVDISGPIGTPIYASISGYAMPVNYASSFGNHVIVAGTIKGTDYTTLYAHMSSTAIGGGRYVEQGEIIGYMGSTGLSTGSHLHFEVHVGTYRGNSSSVNPAQYLN</sequence>
<dbReference type="RefSeq" id="WP_089531590.1">
    <property type="nucleotide sequence ID" value="NZ_CP022437.1"/>
</dbReference>
<feature type="domain" description="Peptidoglycan hydrolase PcsB coiled-coil" evidence="5">
    <location>
        <begin position="114"/>
        <end position="188"/>
    </location>
</feature>
<dbReference type="Gene3D" id="6.10.250.3150">
    <property type="match status" value="1"/>
</dbReference>
<dbReference type="EMBL" id="CP022437">
    <property type="protein sequence ID" value="ASN04739.1"/>
    <property type="molecule type" value="Genomic_DNA"/>
</dbReference>
<keyword evidence="7" id="KW-1185">Reference proteome</keyword>
<evidence type="ECO:0000259" key="4">
    <source>
        <dbReference type="Pfam" id="PF01551"/>
    </source>
</evidence>
<reference evidence="6 7" key="1">
    <citation type="journal article" date="2003" name="Int. J. Syst. Evol. Microbiol.">
        <title>Virgibacillus carmonensis sp. nov., Virgibacillus necropolis sp. nov. and Virgibacillus picturae sp. nov., three novel species isolated from deteriorated mural paintings, transfer of the species of the genus salibacillus to Virgibacillus, as Virgibacillus marismortui comb. nov. and Virgibacillus salexigens comb. nov., and emended description of the genus Virgibacillus.</title>
        <authorList>
            <person name="Heyrman J."/>
            <person name="Logan N.A."/>
            <person name="Busse H.J."/>
            <person name="Balcaen A."/>
            <person name="Lebbe L."/>
            <person name="Rodriguez-Diaz M."/>
            <person name="Swings J."/>
            <person name="De Vos P."/>
        </authorList>
    </citation>
    <scope>NUCLEOTIDE SEQUENCE [LARGE SCALE GENOMIC DNA]</scope>
    <source>
        <strain evidence="6 7">LMG 19488</strain>
    </source>
</reference>
<organism evidence="6 7">
    <name type="scientific">Virgibacillus necropolis</name>
    <dbReference type="NCBI Taxonomy" id="163877"/>
    <lineage>
        <taxon>Bacteria</taxon>
        <taxon>Bacillati</taxon>
        <taxon>Bacillota</taxon>
        <taxon>Bacilli</taxon>
        <taxon>Bacillales</taxon>
        <taxon>Bacillaceae</taxon>
        <taxon>Virgibacillus</taxon>
    </lineage>
</organism>
<evidence type="ECO:0000256" key="2">
    <source>
        <dbReference type="SAM" id="MobiDB-lite"/>
    </source>
</evidence>
<dbReference type="Gene3D" id="2.70.70.10">
    <property type="entry name" value="Glucose Permease (Domain IIA)"/>
    <property type="match status" value="1"/>
</dbReference>
<dbReference type="SUPFAM" id="SSF51261">
    <property type="entry name" value="Duplicated hybrid motif"/>
    <property type="match status" value="1"/>
</dbReference>
<dbReference type="AlphaFoldDB" id="A0A221MAT0"/>
<keyword evidence="1 3" id="KW-0732">Signal</keyword>
<dbReference type="Pfam" id="PF01551">
    <property type="entry name" value="Peptidase_M23"/>
    <property type="match status" value="1"/>
</dbReference>
<dbReference type="InterPro" id="IPR011055">
    <property type="entry name" value="Dup_hybrid_motif"/>
</dbReference>
<feature type="signal peptide" evidence="3">
    <location>
        <begin position="1"/>
        <end position="27"/>
    </location>
</feature>
<dbReference type="GO" id="GO:0004222">
    <property type="term" value="F:metalloendopeptidase activity"/>
    <property type="evidence" value="ECO:0007669"/>
    <property type="project" value="TreeGrafter"/>
</dbReference>
<dbReference type="KEGG" id="vne:CFK40_06775"/>
<feature type="compositionally biased region" description="Basic and acidic residues" evidence="2">
    <location>
        <begin position="283"/>
        <end position="318"/>
    </location>
</feature>
<dbReference type="PANTHER" id="PTHR21666">
    <property type="entry name" value="PEPTIDASE-RELATED"/>
    <property type="match status" value="1"/>
</dbReference>
<dbReference type="CDD" id="cd12797">
    <property type="entry name" value="M23_peptidase"/>
    <property type="match status" value="1"/>
</dbReference>
<dbReference type="PANTHER" id="PTHR21666:SF270">
    <property type="entry name" value="MUREIN HYDROLASE ACTIVATOR ENVC"/>
    <property type="match status" value="1"/>
</dbReference>
<evidence type="ECO:0000256" key="3">
    <source>
        <dbReference type="SAM" id="SignalP"/>
    </source>
</evidence>
<feature type="domain" description="M23ase beta-sheet core" evidence="4">
    <location>
        <begin position="363"/>
        <end position="465"/>
    </location>
</feature>
<evidence type="ECO:0000259" key="5">
    <source>
        <dbReference type="Pfam" id="PF24568"/>
    </source>
</evidence>
<evidence type="ECO:0000313" key="6">
    <source>
        <dbReference type="EMBL" id="ASN04739.1"/>
    </source>
</evidence>
<evidence type="ECO:0000256" key="1">
    <source>
        <dbReference type="ARBA" id="ARBA00022729"/>
    </source>
</evidence>
<gene>
    <name evidence="6" type="ORF">CFK40_06775</name>
</gene>
<dbReference type="Proteomes" id="UP000204391">
    <property type="component" value="Chromosome"/>
</dbReference>
<dbReference type="OrthoDB" id="9805070at2"/>
<dbReference type="Pfam" id="PF24568">
    <property type="entry name" value="CC_PcsB"/>
    <property type="match status" value="1"/>
</dbReference>
<feature type="region of interest" description="Disordered" evidence="2">
    <location>
        <begin position="41"/>
        <end position="69"/>
    </location>
</feature>
<dbReference type="InterPro" id="IPR016047">
    <property type="entry name" value="M23ase_b-sheet_dom"/>
</dbReference>
<protein>
    <submittedName>
        <fullName evidence="6">Uncharacterized protein</fullName>
    </submittedName>
</protein>
<name>A0A221MAT0_9BACI</name>